<dbReference type="SUPFAM" id="SSF88713">
    <property type="entry name" value="Glycoside hydrolase/deacetylase"/>
    <property type="match status" value="1"/>
</dbReference>
<dbReference type="OMA" id="NCMCEST"/>
<dbReference type="PANTHER" id="PTHR45985:SF8">
    <property type="entry name" value="CHITIN DEACETYLASE-LIKE 9, ISOFORM A"/>
    <property type="match status" value="1"/>
</dbReference>
<dbReference type="Gene3D" id="3.20.20.370">
    <property type="entry name" value="Glycoside hydrolase/deacetylase"/>
    <property type="match status" value="1"/>
</dbReference>
<organism evidence="2 3">
    <name type="scientific">Daphnia pulex</name>
    <name type="common">Water flea</name>
    <dbReference type="NCBI Taxonomy" id="6669"/>
    <lineage>
        <taxon>Eukaryota</taxon>
        <taxon>Metazoa</taxon>
        <taxon>Ecdysozoa</taxon>
        <taxon>Arthropoda</taxon>
        <taxon>Crustacea</taxon>
        <taxon>Branchiopoda</taxon>
        <taxon>Diplostraca</taxon>
        <taxon>Cladocera</taxon>
        <taxon>Anomopoda</taxon>
        <taxon>Daphniidae</taxon>
        <taxon>Daphnia</taxon>
    </lineage>
</organism>
<dbReference type="OrthoDB" id="504708at2759"/>
<dbReference type="InterPro" id="IPR011330">
    <property type="entry name" value="Glyco_hydro/deAcase_b/a-brl"/>
</dbReference>
<dbReference type="InterPro" id="IPR052740">
    <property type="entry name" value="CE4"/>
</dbReference>
<dbReference type="PANTHER" id="PTHR45985">
    <property type="match status" value="1"/>
</dbReference>
<evidence type="ECO:0008006" key="4">
    <source>
        <dbReference type="Google" id="ProtNLM"/>
    </source>
</evidence>
<dbReference type="EMBL" id="GL732651">
    <property type="protein sequence ID" value="EFX68640.1"/>
    <property type="molecule type" value="Genomic_DNA"/>
</dbReference>
<keyword evidence="1" id="KW-0732">Signal</keyword>
<dbReference type="KEGG" id="dpx:DAPPUDRAFT_228902"/>
<dbReference type="eggNOG" id="ENOG502R90A">
    <property type="taxonomic scope" value="Eukaryota"/>
</dbReference>
<dbReference type="CDD" id="cd10975">
    <property type="entry name" value="CE4_CDA_like_2"/>
    <property type="match status" value="1"/>
</dbReference>
<protein>
    <recommendedName>
        <fullName evidence="4">NodB homology domain-containing protein</fullName>
    </recommendedName>
</protein>
<feature type="signal peptide" evidence="1">
    <location>
        <begin position="1"/>
        <end position="20"/>
    </location>
</feature>
<evidence type="ECO:0000313" key="3">
    <source>
        <dbReference type="Proteomes" id="UP000000305"/>
    </source>
</evidence>
<sequence length="377" mass="42017">MQRILVVIFFLAVFLHQSQAQCTTANCVEPACKCMNPSPPGGLSLANTPQLVFLAFDGAITTTNYNNYTFLLNNRINPNGCPIGMTFFIFHEYNDYSLTHSLYFKEQEISTHSMSHLTPAANWANKSVAEWTDEIGGIQEALAEFANIPVAGIRGARAPFLQSSGDATFTAMKNLGMFYDCSFPETSVNRTNPPIWPYTLDQGFQHECAIPPCPKNKYPGIWTVPMVALNRNDTVCSMADACDKPNTLDETYQYLLDNFQRHYTTSKAPFGIYLTANAWFQEADYRLQGYKKFLDTLSTKDDVYIVPIARGLDWMKNPKPLAEVGNFFSCPPLTQTSCGNYTCSYEGDASPVGPRNMKSCVTCPDVYPWTGNPLGLP</sequence>
<dbReference type="GO" id="GO:0005975">
    <property type="term" value="P:carbohydrate metabolic process"/>
    <property type="evidence" value="ECO:0007669"/>
    <property type="project" value="InterPro"/>
</dbReference>
<evidence type="ECO:0000313" key="2">
    <source>
        <dbReference type="EMBL" id="EFX68640.1"/>
    </source>
</evidence>
<dbReference type="AlphaFoldDB" id="E9HI04"/>
<dbReference type="InParanoid" id="E9HI04"/>
<reference evidence="2 3" key="1">
    <citation type="journal article" date="2011" name="Science">
        <title>The ecoresponsive genome of Daphnia pulex.</title>
        <authorList>
            <person name="Colbourne J.K."/>
            <person name="Pfrender M.E."/>
            <person name="Gilbert D."/>
            <person name="Thomas W.K."/>
            <person name="Tucker A."/>
            <person name="Oakley T.H."/>
            <person name="Tokishita S."/>
            <person name="Aerts A."/>
            <person name="Arnold G.J."/>
            <person name="Basu M.K."/>
            <person name="Bauer D.J."/>
            <person name="Caceres C.E."/>
            <person name="Carmel L."/>
            <person name="Casola C."/>
            <person name="Choi J.H."/>
            <person name="Detter J.C."/>
            <person name="Dong Q."/>
            <person name="Dusheyko S."/>
            <person name="Eads B.D."/>
            <person name="Frohlich T."/>
            <person name="Geiler-Samerotte K.A."/>
            <person name="Gerlach D."/>
            <person name="Hatcher P."/>
            <person name="Jogdeo S."/>
            <person name="Krijgsveld J."/>
            <person name="Kriventseva E.V."/>
            <person name="Kultz D."/>
            <person name="Laforsch C."/>
            <person name="Lindquist E."/>
            <person name="Lopez J."/>
            <person name="Manak J.R."/>
            <person name="Muller J."/>
            <person name="Pangilinan J."/>
            <person name="Patwardhan R.P."/>
            <person name="Pitluck S."/>
            <person name="Pritham E.J."/>
            <person name="Rechtsteiner A."/>
            <person name="Rho M."/>
            <person name="Rogozin I.B."/>
            <person name="Sakarya O."/>
            <person name="Salamov A."/>
            <person name="Schaack S."/>
            <person name="Shapiro H."/>
            <person name="Shiga Y."/>
            <person name="Skalitzky C."/>
            <person name="Smith Z."/>
            <person name="Souvorov A."/>
            <person name="Sung W."/>
            <person name="Tang Z."/>
            <person name="Tsuchiya D."/>
            <person name="Tu H."/>
            <person name="Vos H."/>
            <person name="Wang M."/>
            <person name="Wolf Y.I."/>
            <person name="Yamagata H."/>
            <person name="Yamada T."/>
            <person name="Ye Y."/>
            <person name="Shaw J.R."/>
            <person name="Andrews J."/>
            <person name="Crease T.J."/>
            <person name="Tang H."/>
            <person name="Lucas S.M."/>
            <person name="Robertson H.M."/>
            <person name="Bork P."/>
            <person name="Koonin E.V."/>
            <person name="Zdobnov E.M."/>
            <person name="Grigoriev I.V."/>
            <person name="Lynch M."/>
            <person name="Boore J.L."/>
        </authorList>
    </citation>
    <scope>NUCLEOTIDE SEQUENCE [LARGE SCALE GENOMIC DNA]</scope>
</reference>
<name>E9HI04_DAPPU</name>
<keyword evidence="3" id="KW-1185">Reference proteome</keyword>
<dbReference type="HOGENOM" id="CLU_022576_0_0_1"/>
<dbReference type="PhylomeDB" id="E9HI04"/>
<proteinExistence type="predicted"/>
<accession>E9HI04</accession>
<gene>
    <name evidence="2" type="ORF">DAPPUDRAFT_228902</name>
</gene>
<dbReference type="Proteomes" id="UP000000305">
    <property type="component" value="Unassembled WGS sequence"/>
</dbReference>
<feature type="chain" id="PRO_5003241807" description="NodB homology domain-containing protein" evidence="1">
    <location>
        <begin position="21"/>
        <end position="377"/>
    </location>
</feature>
<evidence type="ECO:0000256" key="1">
    <source>
        <dbReference type="SAM" id="SignalP"/>
    </source>
</evidence>